<name>D4K0K8_9FIRM</name>
<evidence type="ECO:0008006" key="4">
    <source>
        <dbReference type="Google" id="ProtNLM"/>
    </source>
</evidence>
<feature type="chain" id="PRO_5039504452" description="Lipoprotein" evidence="1">
    <location>
        <begin position="23"/>
        <end position="171"/>
    </location>
</feature>
<evidence type="ECO:0000313" key="2">
    <source>
        <dbReference type="EMBL" id="CBK99807.1"/>
    </source>
</evidence>
<dbReference type="EMBL" id="FP929045">
    <property type="protein sequence ID" value="CBK99807.1"/>
    <property type="molecule type" value="Genomic_DNA"/>
</dbReference>
<dbReference type="BioCyc" id="FPRA718252:G1375-2120-MONOMER"/>
<evidence type="ECO:0000313" key="3">
    <source>
        <dbReference type="Proteomes" id="UP000008804"/>
    </source>
</evidence>
<reference evidence="2 3" key="1">
    <citation type="submission" date="2010-03" db="EMBL/GenBank/DDBJ databases">
        <title>The genome sequence of Faecalibacterium prausnitzii L2/6.</title>
        <authorList>
            <consortium name="metaHIT consortium -- http://www.metahit.eu/"/>
            <person name="Pajon A."/>
            <person name="Turner K."/>
            <person name="Parkhill J."/>
            <person name="Duncan S."/>
            <person name="Flint H."/>
        </authorList>
    </citation>
    <scope>NUCLEOTIDE SEQUENCE [LARGE SCALE GENOMIC DNA]</scope>
    <source>
        <strain evidence="3">L2-6</strain>
    </source>
</reference>
<organism evidence="2 3">
    <name type="scientific">Faecalibacterium prausnitzii L2-6</name>
    <dbReference type="NCBI Taxonomy" id="718252"/>
    <lineage>
        <taxon>Bacteria</taxon>
        <taxon>Bacillati</taxon>
        <taxon>Bacillota</taxon>
        <taxon>Clostridia</taxon>
        <taxon>Eubacteriales</taxon>
        <taxon>Oscillospiraceae</taxon>
        <taxon>Faecalibacterium</taxon>
    </lineage>
</organism>
<sequence length="171" mass="18197">MKMLKKLLAVVLTGAMALTLLTACGGNAVNDKNIADALNDMAKGSLATYTFKSRTNEQAMAKAIAALSESDRHITGGELPQKVKEILGINKDVANENNFVWYGAVIADEIGTAGQAYQAMNRILSENAVKNKPEGKKPADIRYIGTALGTMTIPGGKQTTVRFIVVTAEPK</sequence>
<dbReference type="PROSITE" id="PS51257">
    <property type="entry name" value="PROKAR_LIPOPROTEIN"/>
    <property type="match status" value="1"/>
</dbReference>
<keyword evidence="1" id="KW-0732">Signal</keyword>
<keyword evidence="3" id="KW-1185">Reference proteome</keyword>
<dbReference type="KEGG" id="fpr:FP2_24900"/>
<dbReference type="Proteomes" id="UP000008804">
    <property type="component" value="Chromosome"/>
</dbReference>
<reference evidence="2 3" key="2">
    <citation type="submission" date="2010-03" db="EMBL/GenBank/DDBJ databases">
        <authorList>
            <person name="Pajon A."/>
        </authorList>
    </citation>
    <scope>NUCLEOTIDE SEQUENCE [LARGE SCALE GENOMIC DNA]</scope>
    <source>
        <strain evidence="3">L2-6</strain>
    </source>
</reference>
<dbReference type="PATRIC" id="fig|718252.3.peg.677"/>
<dbReference type="AlphaFoldDB" id="D4K0K8"/>
<evidence type="ECO:0000256" key="1">
    <source>
        <dbReference type="SAM" id="SignalP"/>
    </source>
</evidence>
<feature type="signal peptide" evidence="1">
    <location>
        <begin position="1"/>
        <end position="22"/>
    </location>
</feature>
<dbReference type="HOGENOM" id="CLU_1560664_0_0_9"/>
<gene>
    <name evidence="2" type="ORF">FP2_24900</name>
</gene>
<protein>
    <recommendedName>
        <fullName evidence="4">Lipoprotein</fullName>
    </recommendedName>
</protein>
<accession>D4K0K8</accession>
<proteinExistence type="predicted"/>